<evidence type="ECO:0000313" key="1">
    <source>
        <dbReference type="EMBL" id="SLM50204.1"/>
    </source>
</evidence>
<evidence type="ECO:0000313" key="2">
    <source>
        <dbReference type="Proteomes" id="UP000192042"/>
    </source>
</evidence>
<dbReference type="STRING" id="1325564.NSJP_4037"/>
<gene>
    <name evidence="1" type="ORF">NSJP_4037</name>
</gene>
<dbReference type="AlphaFoldDB" id="A0A1W1IB12"/>
<sequence length="47" mass="5277">MLEVAGTSEVSTNIFMIYVLLNHCTRRIHLGLHDNTNRAAVSPIRPD</sequence>
<organism evidence="1 2">
    <name type="scientific">Nitrospira japonica</name>
    <dbReference type="NCBI Taxonomy" id="1325564"/>
    <lineage>
        <taxon>Bacteria</taxon>
        <taxon>Pseudomonadati</taxon>
        <taxon>Nitrospirota</taxon>
        <taxon>Nitrospiria</taxon>
        <taxon>Nitrospirales</taxon>
        <taxon>Nitrospiraceae</taxon>
        <taxon>Nitrospira</taxon>
    </lineage>
</organism>
<protein>
    <submittedName>
        <fullName evidence="1">Uncharacterized protein</fullName>
    </submittedName>
</protein>
<dbReference type="KEGG" id="nja:NSJP_4037"/>
<name>A0A1W1IB12_9BACT</name>
<keyword evidence="2" id="KW-1185">Reference proteome</keyword>
<dbReference type="EMBL" id="LT828648">
    <property type="protein sequence ID" value="SLM50204.1"/>
    <property type="molecule type" value="Genomic_DNA"/>
</dbReference>
<dbReference type="Proteomes" id="UP000192042">
    <property type="component" value="Chromosome I"/>
</dbReference>
<reference evidence="1 2" key="1">
    <citation type="submission" date="2017-03" db="EMBL/GenBank/DDBJ databases">
        <authorList>
            <person name="Afonso C.L."/>
            <person name="Miller P.J."/>
            <person name="Scott M.A."/>
            <person name="Spackman E."/>
            <person name="Goraichik I."/>
            <person name="Dimitrov K.M."/>
            <person name="Suarez D.L."/>
            <person name="Swayne D.E."/>
        </authorList>
    </citation>
    <scope>NUCLEOTIDE SEQUENCE [LARGE SCALE GENOMIC DNA]</scope>
    <source>
        <strain evidence="1">Genome sequencing of Nitrospira japonica strain NJ11</strain>
    </source>
</reference>
<proteinExistence type="predicted"/>
<accession>A0A1W1IB12</accession>